<dbReference type="InterPro" id="IPR027417">
    <property type="entry name" value="P-loop_NTPase"/>
</dbReference>
<gene>
    <name evidence="4" type="ORF">FBZ82_10813</name>
</gene>
<dbReference type="AlphaFoldDB" id="A0A560B149"/>
<dbReference type="PANTHER" id="PTHR30486">
    <property type="entry name" value="TWITCHING MOTILITY PROTEIN PILT"/>
    <property type="match status" value="1"/>
</dbReference>
<dbReference type="Gene3D" id="3.40.50.300">
    <property type="entry name" value="P-loop containing nucleotide triphosphate hydrolases"/>
    <property type="match status" value="1"/>
</dbReference>
<organism evidence="4 5">
    <name type="scientific">Azospirillum brasilense</name>
    <dbReference type="NCBI Taxonomy" id="192"/>
    <lineage>
        <taxon>Bacteria</taxon>
        <taxon>Pseudomonadati</taxon>
        <taxon>Pseudomonadota</taxon>
        <taxon>Alphaproteobacteria</taxon>
        <taxon>Rhodospirillales</taxon>
        <taxon>Azospirillaceae</taxon>
        <taxon>Azospirillum</taxon>
    </lineage>
</organism>
<dbReference type="EMBL" id="VITF01000008">
    <property type="protein sequence ID" value="TWA66348.1"/>
    <property type="molecule type" value="Genomic_DNA"/>
</dbReference>
<dbReference type="FunFam" id="3.40.50.300:FF:000521">
    <property type="entry name" value="Type II secretion system protein E"/>
    <property type="match status" value="1"/>
</dbReference>
<evidence type="ECO:0000313" key="4">
    <source>
        <dbReference type="EMBL" id="TWA66348.1"/>
    </source>
</evidence>
<protein>
    <submittedName>
        <fullName evidence="4">Pilus assembly protein CpaF</fullName>
    </submittedName>
</protein>
<dbReference type="InterPro" id="IPR001482">
    <property type="entry name" value="T2SS/T4SS_dom"/>
</dbReference>
<evidence type="ECO:0000256" key="2">
    <source>
        <dbReference type="SAM" id="MobiDB-lite"/>
    </source>
</evidence>
<comment type="similarity">
    <text evidence="1">Belongs to the GSP E family.</text>
</comment>
<dbReference type="PANTHER" id="PTHR30486:SF15">
    <property type="entry name" value="TYPE II_IV SECRETION SYSTEM ATPASE"/>
    <property type="match status" value="1"/>
</dbReference>
<sequence length="470" mass="51024">MSTLFGRKAAPPSLAVASPPAEEPKPAAAPAPAQTTTMAASAAPPPLAAVRPVNRSLNDIRSQVLARIDPATIADMPAETLRPLVERLIDDIATTSRSQLNGREQATLATELVHDMIGLGPLEPLLADDAITDIMVNGPSRTFAEQRGKLVEMPVRFRDGGHLLNIAQRIASAVGRRVDESSPMVDARLADGSRVNIVVPPLALDGACISIRKFARRTIGFRELVEFRSLSEPMARALEIIGRCRLNVIISGGTGSGKTTLLNAMSRPIEATERVITIEDAAELQLQQPHVVRLETRPPNLEGQGQVTQRDLVRNALRMRPDRIIIGEVRGAEAFDMLQAMNTGHDGSMSTIHANNPRDALSRVENMVLMAGMSLPSRAIRQQIAGAVHVIVQVQRMRDGVRRITHVTELVGMEGDVILTQDLFTFEFRGENRDGILEGRYAATGLRPRFAERLAYFGQEAAWNAATTGL</sequence>
<dbReference type="GO" id="GO:0016887">
    <property type="term" value="F:ATP hydrolysis activity"/>
    <property type="evidence" value="ECO:0007669"/>
    <property type="project" value="InterPro"/>
</dbReference>
<proteinExistence type="inferred from homology"/>
<evidence type="ECO:0000313" key="5">
    <source>
        <dbReference type="Proteomes" id="UP000316083"/>
    </source>
</evidence>
<reference evidence="4 5" key="1">
    <citation type="submission" date="2019-06" db="EMBL/GenBank/DDBJ databases">
        <title>Genomic Encyclopedia of Type Strains, Phase IV (KMG-V): Genome sequencing to study the core and pangenomes of soil and plant-associated prokaryotes.</title>
        <authorList>
            <person name="Whitman W."/>
        </authorList>
    </citation>
    <scope>NUCLEOTIDE SEQUENCE [LARGE SCALE GENOMIC DNA]</scope>
    <source>
        <strain evidence="4 5">BR 11796</strain>
    </source>
</reference>
<dbReference type="RefSeq" id="WP_186464909.1">
    <property type="nucleotide sequence ID" value="NZ_VITF01000008.1"/>
</dbReference>
<dbReference type="SUPFAM" id="SSF52540">
    <property type="entry name" value="P-loop containing nucleoside triphosphate hydrolases"/>
    <property type="match status" value="1"/>
</dbReference>
<feature type="compositionally biased region" description="Low complexity" evidence="2">
    <location>
        <begin position="9"/>
        <end position="42"/>
    </location>
</feature>
<dbReference type="Gene3D" id="3.30.450.380">
    <property type="match status" value="1"/>
</dbReference>
<name>A0A560B149_AZOBR</name>
<feature type="region of interest" description="Disordered" evidence="2">
    <location>
        <begin position="1"/>
        <end position="44"/>
    </location>
</feature>
<dbReference type="CDD" id="cd01130">
    <property type="entry name" value="VirB11-like_ATPase"/>
    <property type="match status" value="1"/>
</dbReference>
<comment type="caution">
    <text evidence="4">The sequence shown here is derived from an EMBL/GenBank/DDBJ whole genome shotgun (WGS) entry which is preliminary data.</text>
</comment>
<dbReference type="Pfam" id="PF00437">
    <property type="entry name" value="T2SSE"/>
    <property type="match status" value="1"/>
</dbReference>
<accession>A0A560B149</accession>
<feature type="domain" description="Bacterial type II secretion system protein E" evidence="3">
    <location>
        <begin position="118"/>
        <end position="393"/>
    </location>
</feature>
<evidence type="ECO:0000256" key="1">
    <source>
        <dbReference type="ARBA" id="ARBA00006611"/>
    </source>
</evidence>
<dbReference type="Proteomes" id="UP000316083">
    <property type="component" value="Unassembled WGS sequence"/>
</dbReference>
<evidence type="ECO:0000259" key="3">
    <source>
        <dbReference type="Pfam" id="PF00437"/>
    </source>
</evidence>
<dbReference type="InterPro" id="IPR050921">
    <property type="entry name" value="T4SS_GSP_E_ATPase"/>
</dbReference>